<dbReference type="Gene3D" id="2.170.16.10">
    <property type="entry name" value="Hedgehog/Intein (Hint) domain"/>
    <property type="match status" value="1"/>
</dbReference>
<dbReference type="Pfam" id="PF13403">
    <property type="entry name" value="Hint_2"/>
    <property type="match status" value="1"/>
</dbReference>
<organism evidence="2 3">
    <name type="scientific">Pseudosulfitobacter koreensis</name>
    <dbReference type="NCBI Taxonomy" id="2968472"/>
    <lineage>
        <taxon>Bacteria</taxon>
        <taxon>Pseudomonadati</taxon>
        <taxon>Pseudomonadota</taxon>
        <taxon>Alphaproteobacteria</taxon>
        <taxon>Rhodobacterales</taxon>
        <taxon>Roseobacteraceae</taxon>
        <taxon>Pseudosulfitobacter</taxon>
    </lineage>
</organism>
<dbReference type="Proteomes" id="UP001165396">
    <property type="component" value="Unassembled WGS sequence"/>
</dbReference>
<dbReference type="EMBL" id="JANKJG010000004">
    <property type="protein sequence ID" value="MCR8826485.1"/>
    <property type="molecule type" value="Genomic_DNA"/>
</dbReference>
<dbReference type="InterPro" id="IPR028992">
    <property type="entry name" value="Hedgehog/Intein_dom"/>
</dbReference>
<keyword evidence="3" id="KW-1185">Reference proteome</keyword>
<dbReference type="SUPFAM" id="SSF51294">
    <property type="entry name" value="Hedgehog/intein (Hint) domain"/>
    <property type="match status" value="1"/>
</dbReference>
<dbReference type="RefSeq" id="WP_258294183.1">
    <property type="nucleotide sequence ID" value="NZ_JANKJG010000004.1"/>
</dbReference>
<feature type="domain" description="Hedgehog/Intein (Hint)" evidence="1">
    <location>
        <begin position="150"/>
        <end position="284"/>
    </location>
</feature>
<dbReference type="CDD" id="cd00081">
    <property type="entry name" value="Hint"/>
    <property type="match status" value="1"/>
</dbReference>
<sequence>MSDTAKPLSPAHSVPVYAARMFTAIDGANMGDALSFAEELELDDVYTLSQMADPQQLAIQVLEDGYEIAAESPTGTPGAALHLDCALTLMSPDGQTTDAIVVVETDATGDVAQIYLLPLASLTPRTDYALVGIDTTKAGEKFAEVACARFTRGTHITMASGAQVPIENLAVGDRVLTRDDGPQPVRWIGQSTVRAVGDFAPICIRADALNNYQDLVVSPDHRLFIYQRSDQLGAGRSELLVKARHLVNGDTVIRQDGGFVDYFQLLFDAHQIIYAEGIAAESTLVDTRTRPTVPEDITSQLLGNGSADHANAGLSGLDVQETLLNRPDAAELLRKASSR</sequence>
<reference evidence="2" key="1">
    <citation type="submission" date="2022-07" db="EMBL/GenBank/DDBJ databases">
        <title>Pseudosulfitobacter sp. strain AP-MA-4, whole genome sequence.</title>
        <authorList>
            <person name="Jiang Y."/>
        </authorList>
    </citation>
    <scope>NUCLEOTIDE SEQUENCE</scope>
    <source>
        <strain evidence="2">AP-MA-4</strain>
    </source>
</reference>
<protein>
    <submittedName>
        <fullName evidence="2">Hint domain-containing protein</fullName>
    </submittedName>
</protein>
<name>A0ABT1Z014_9RHOB</name>
<dbReference type="InterPro" id="IPR036844">
    <property type="entry name" value="Hint_dom_sf"/>
</dbReference>
<evidence type="ECO:0000259" key="1">
    <source>
        <dbReference type="Pfam" id="PF13403"/>
    </source>
</evidence>
<comment type="caution">
    <text evidence="2">The sequence shown here is derived from an EMBL/GenBank/DDBJ whole genome shotgun (WGS) entry which is preliminary data.</text>
</comment>
<accession>A0ABT1Z014</accession>
<gene>
    <name evidence="2" type="ORF">NTA49_08040</name>
</gene>
<proteinExistence type="predicted"/>
<evidence type="ECO:0000313" key="2">
    <source>
        <dbReference type="EMBL" id="MCR8826485.1"/>
    </source>
</evidence>
<evidence type="ECO:0000313" key="3">
    <source>
        <dbReference type="Proteomes" id="UP001165396"/>
    </source>
</evidence>